<keyword evidence="11" id="KW-0964">Secreted</keyword>
<dbReference type="GO" id="GO:0042627">
    <property type="term" value="C:chylomicron"/>
    <property type="evidence" value="ECO:0007669"/>
    <property type="project" value="UniProtKB-KW"/>
</dbReference>
<comment type="caution">
    <text evidence="27">Lacks conserved residue(s) required for the propagation of feature annotation.</text>
</comment>
<evidence type="ECO:0000256" key="18">
    <source>
        <dbReference type="ARBA" id="ARBA00022963"/>
    </source>
</evidence>
<dbReference type="Gene3D" id="2.60.60.20">
    <property type="entry name" value="PLAT/LH2 domain"/>
    <property type="match status" value="1"/>
</dbReference>
<keyword evidence="16" id="KW-0378">Hydrolase</keyword>
<evidence type="ECO:0000256" key="28">
    <source>
        <dbReference type="RuleBase" id="RU004262"/>
    </source>
</evidence>
<evidence type="ECO:0000256" key="17">
    <source>
        <dbReference type="ARBA" id="ARBA00022837"/>
    </source>
</evidence>
<dbReference type="CDD" id="cd00707">
    <property type="entry name" value="Pancreat_lipase_like"/>
    <property type="match status" value="1"/>
</dbReference>
<keyword evidence="14 26" id="KW-0479">Metal-binding</keyword>
<keyword evidence="9" id="KW-1003">Cell membrane</keyword>
<dbReference type="STRING" id="7868.ENSCMIP00000043936"/>
<reference evidence="31 33" key="3">
    <citation type="journal article" date="2014" name="Nature">
        <title>Elephant shark genome provides unique insights into gnathostome evolution.</title>
        <authorList>
            <consortium name="International Elephant Shark Genome Sequencing Consortium"/>
            <person name="Venkatesh B."/>
            <person name="Lee A.P."/>
            <person name="Ravi V."/>
            <person name="Maurya A.K."/>
            <person name="Lian M.M."/>
            <person name="Swann J.B."/>
            <person name="Ohta Y."/>
            <person name="Flajnik M.F."/>
            <person name="Sutoh Y."/>
            <person name="Kasahara M."/>
            <person name="Hoon S."/>
            <person name="Gangu V."/>
            <person name="Roy S.W."/>
            <person name="Irimia M."/>
            <person name="Korzh V."/>
            <person name="Kondrychyn I."/>
            <person name="Lim Z.W."/>
            <person name="Tay B.H."/>
            <person name="Tohari S."/>
            <person name="Kong K.W."/>
            <person name="Ho S."/>
            <person name="Lorente-Galdos B."/>
            <person name="Quilez J."/>
            <person name="Marques-Bonet T."/>
            <person name="Raney B.J."/>
            <person name="Ingham P.W."/>
            <person name="Tay A."/>
            <person name="Hillier L.W."/>
            <person name="Minx P."/>
            <person name="Boehm T."/>
            <person name="Wilson R.K."/>
            <person name="Brenner S."/>
            <person name="Warren W.C."/>
        </authorList>
    </citation>
    <scope>NUCLEOTIDE SEQUENCE</scope>
    <source>
        <tissue evidence="31">Liver</tissue>
    </source>
</reference>
<name>V9KAS4_CALMI</name>
<evidence type="ECO:0000256" key="11">
    <source>
        <dbReference type="ARBA" id="ARBA00022525"/>
    </source>
</evidence>
<evidence type="ECO:0000256" key="27">
    <source>
        <dbReference type="PROSITE-ProRule" id="PRU00152"/>
    </source>
</evidence>
<dbReference type="GO" id="GO:0034185">
    <property type="term" value="F:apolipoprotein binding"/>
    <property type="evidence" value="ECO:0007669"/>
    <property type="project" value="TreeGrafter"/>
</dbReference>
<feature type="active site" description="Nucleophile" evidence="25">
    <location>
        <position position="163"/>
    </location>
</feature>
<dbReference type="OMA" id="SWIRAED"/>
<keyword evidence="13" id="KW-0358">Heparin-binding</keyword>
<dbReference type="GO" id="GO:0016042">
    <property type="term" value="P:lipid catabolic process"/>
    <property type="evidence" value="ECO:0007669"/>
    <property type="project" value="UniProtKB-KW"/>
</dbReference>
<evidence type="ECO:0000256" key="15">
    <source>
        <dbReference type="ARBA" id="ARBA00022729"/>
    </source>
</evidence>
<gene>
    <name evidence="32" type="primary">LOC103183498</name>
</gene>
<evidence type="ECO:0000256" key="26">
    <source>
        <dbReference type="PIRSR" id="PIRSR000865-2"/>
    </source>
</evidence>
<evidence type="ECO:0000259" key="30">
    <source>
        <dbReference type="PROSITE" id="PS50095"/>
    </source>
</evidence>
<evidence type="ECO:0000256" key="2">
    <source>
        <dbReference type="ARBA" id="ARBA00001024"/>
    </source>
</evidence>
<keyword evidence="19" id="KW-0944">Nitration</keyword>
<evidence type="ECO:0000256" key="24">
    <source>
        <dbReference type="ARBA" id="ARBA00023313"/>
    </source>
</evidence>
<evidence type="ECO:0000256" key="6">
    <source>
        <dbReference type="ARBA" id="ARBA00013181"/>
    </source>
</evidence>
<dbReference type="Pfam" id="PF00151">
    <property type="entry name" value="Lipase"/>
    <property type="match status" value="1"/>
</dbReference>
<evidence type="ECO:0000313" key="32">
    <source>
        <dbReference type="Ensembl" id="ENSCMIP00000043936.1"/>
    </source>
</evidence>
<keyword evidence="22" id="KW-1015">Disulfide bond</keyword>
<dbReference type="OrthoDB" id="199913at2759"/>
<evidence type="ECO:0000256" key="8">
    <source>
        <dbReference type="ARBA" id="ARBA00018617"/>
    </source>
</evidence>
<keyword evidence="12" id="KW-0272">Extracellular matrix</keyword>
<dbReference type="InterPro" id="IPR001024">
    <property type="entry name" value="PLAT/LH2_dom"/>
</dbReference>
<evidence type="ECO:0000256" key="25">
    <source>
        <dbReference type="PIRSR" id="PIRSR000865-1"/>
    </source>
</evidence>
<dbReference type="KEGG" id="cmk:103183498"/>
<dbReference type="InterPro" id="IPR036392">
    <property type="entry name" value="PLAT/LH2_dom_sf"/>
</dbReference>
<evidence type="ECO:0000256" key="10">
    <source>
        <dbReference type="ARBA" id="ARBA00022513"/>
    </source>
</evidence>
<organism evidence="31">
    <name type="scientific">Callorhinchus milii</name>
    <name type="common">Ghost shark</name>
    <dbReference type="NCBI Taxonomy" id="7868"/>
    <lineage>
        <taxon>Eukaryota</taxon>
        <taxon>Metazoa</taxon>
        <taxon>Chordata</taxon>
        <taxon>Craniata</taxon>
        <taxon>Vertebrata</taxon>
        <taxon>Chondrichthyes</taxon>
        <taxon>Holocephali</taxon>
        <taxon>Chimaeriformes</taxon>
        <taxon>Callorhinchidae</taxon>
        <taxon>Callorhinchus</taxon>
    </lineage>
</organism>
<dbReference type="SMART" id="SM00308">
    <property type="entry name" value="LH2"/>
    <property type="match status" value="1"/>
</dbReference>
<proteinExistence type="evidence at transcript level"/>
<evidence type="ECO:0000256" key="29">
    <source>
        <dbReference type="SAM" id="SignalP"/>
    </source>
</evidence>
<feature type="signal peptide" evidence="29">
    <location>
        <begin position="1"/>
        <end position="21"/>
    </location>
</feature>
<comment type="subcellular location">
    <subcellularLocation>
        <location evidence="3">Cell membrane</location>
        <topology evidence="3">Peripheral membrane protein</topology>
        <orientation evidence="3">Extracellular side</orientation>
    </subcellularLocation>
    <subcellularLocation>
        <location evidence="4">Secreted</location>
        <location evidence="4">Extracellular space</location>
        <location evidence="4">Extracellular matrix</location>
    </subcellularLocation>
</comment>
<dbReference type="InterPro" id="IPR033906">
    <property type="entry name" value="Lipase_N"/>
</dbReference>
<dbReference type="GO" id="GO:0008201">
    <property type="term" value="F:heparin binding"/>
    <property type="evidence" value="ECO:0007669"/>
    <property type="project" value="UniProtKB-KW"/>
</dbReference>
<feature type="chain" id="PRO_5044739475" description="Lipoprotein lipase" evidence="29">
    <location>
        <begin position="22"/>
        <end position="496"/>
    </location>
</feature>
<dbReference type="FunFam" id="3.40.50.1820:FF:000031">
    <property type="entry name" value="Lipoprotein lipase"/>
    <property type="match status" value="1"/>
</dbReference>
<evidence type="ECO:0000256" key="9">
    <source>
        <dbReference type="ARBA" id="ARBA00022475"/>
    </source>
</evidence>
<dbReference type="Ensembl" id="ENSCMIT00000044565.1">
    <property type="protein sequence ID" value="ENSCMIP00000043936.1"/>
    <property type="gene ID" value="ENSCMIG00000018205.1"/>
</dbReference>
<evidence type="ECO:0000256" key="12">
    <source>
        <dbReference type="ARBA" id="ARBA00022530"/>
    </source>
</evidence>
<evidence type="ECO:0000256" key="1">
    <source>
        <dbReference type="ARBA" id="ARBA00000137"/>
    </source>
</evidence>
<dbReference type="SUPFAM" id="SSF49723">
    <property type="entry name" value="Lipase/lipooxygenase domain (PLAT/LH2 domain)"/>
    <property type="match status" value="1"/>
</dbReference>
<evidence type="ECO:0000256" key="4">
    <source>
        <dbReference type="ARBA" id="ARBA00004498"/>
    </source>
</evidence>
<evidence type="ECO:0000256" key="16">
    <source>
        <dbReference type="ARBA" id="ARBA00022801"/>
    </source>
</evidence>
<keyword evidence="31" id="KW-0449">Lipoprotein</keyword>
<dbReference type="GO" id="GO:0034372">
    <property type="term" value="P:very-low-density lipoprotein particle remodeling"/>
    <property type="evidence" value="ECO:0007669"/>
    <property type="project" value="TreeGrafter"/>
</dbReference>
<dbReference type="InterPro" id="IPR002330">
    <property type="entry name" value="Lipo_Lipase"/>
</dbReference>
<keyword evidence="33" id="KW-1185">Reference proteome</keyword>
<dbReference type="PANTHER" id="PTHR11610">
    <property type="entry name" value="LIPASE"/>
    <property type="match status" value="1"/>
</dbReference>
<dbReference type="InterPro" id="IPR016272">
    <property type="entry name" value="Lipase_LIPH"/>
</dbReference>
<dbReference type="PANTHER" id="PTHR11610:SF3">
    <property type="entry name" value="LIPOPROTEIN LIPASE"/>
    <property type="match status" value="1"/>
</dbReference>
<keyword evidence="20" id="KW-0443">Lipid metabolism</keyword>
<evidence type="ECO:0000256" key="23">
    <source>
        <dbReference type="ARBA" id="ARBA00023180"/>
    </source>
</evidence>
<dbReference type="AlphaFoldDB" id="V9KAS4"/>
<keyword evidence="21" id="KW-0472">Membrane</keyword>
<dbReference type="FunFam" id="2.60.60.20:FF:000010">
    <property type="entry name" value="hepatic triacylglycerol lipase"/>
    <property type="match status" value="1"/>
</dbReference>
<dbReference type="GO" id="GO:0005886">
    <property type="term" value="C:plasma membrane"/>
    <property type="evidence" value="ECO:0007669"/>
    <property type="project" value="UniProtKB-SubCell"/>
</dbReference>
<dbReference type="Proteomes" id="UP000314986">
    <property type="component" value="Unassembled WGS sequence"/>
</dbReference>
<dbReference type="GeneTree" id="ENSGT00940000157178"/>
<feature type="binding site" evidence="26">
    <location>
        <position position="206"/>
    </location>
    <ligand>
        <name>Ca(2+)</name>
        <dbReference type="ChEBI" id="CHEBI:29108"/>
    </ligand>
</feature>
<feature type="binding site" evidence="26">
    <location>
        <position position="201"/>
    </location>
    <ligand>
        <name>Ca(2+)</name>
        <dbReference type="ChEBI" id="CHEBI:29108"/>
    </ligand>
</feature>
<evidence type="ECO:0000313" key="33">
    <source>
        <dbReference type="Proteomes" id="UP000314986"/>
    </source>
</evidence>
<dbReference type="PRINTS" id="PR00821">
    <property type="entry name" value="TAGLIPASE"/>
</dbReference>
<dbReference type="InterPro" id="IPR013818">
    <property type="entry name" value="Lipase"/>
</dbReference>
<dbReference type="PIRSF" id="PIRSF000865">
    <property type="entry name" value="Lipoprotein_lipase_LIPH"/>
    <property type="match status" value="1"/>
</dbReference>
<dbReference type="PRINTS" id="PR00822">
    <property type="entry name" value="LIPOLIPASE"/>
</dbReference>
<dbReference type="Pfam" id="PF01477">
    <property type="entry name" value="PLAT"/>
    <property type="match status" value="1"/>
</dbReference>
<feature type="active site" description="Charge relay system" evidence="25">
    <location>
        <position position="187"/>
    </location>
</feature>
<sequence length="496" mass="55712">MTGAVWIICLLSLVSFSNTSATDLQSDSDHSPTPGRDFSGIQTRFSLRTPQDPEGDSCFLTPGRVESVAQCGFNISTKTFLIIHGWTVMGMFESWIPKLVSALYERERNSNVIVVDWLSRAHQHYTVAADNTRLVGQDIAQFVEWLEEYSNFPSERIHMLGYSLGAHVAGFAGSHGTNKVGRITGLDPAGPAFEGTEAPYRLSPDDAEFVDALHTFTRGSLGRSIGIQQPVGHVDIYPNGGNFQPGCNLGRVFGNMRSQGVYAVAEAIKCQHERAVHLFIDSLVNEKYPSMAYRCSNKETFEKGMCLSCRKNRCNTMGYDVNRVRSKRSGRMYLKTRADMPFRVYHYQLKIHFFRTINRTEKGTTFLISLFGTRNETGALAVEVPQISSNQTYSFLVHTDVDIGELLIVKLQWETASSVWSTIVGTVTNPWSVWDFWNSREESSKDLEIRKIRVKSGETQKKIVFCPKGAAFVKIQPTEEVIFVKCPSGWMSNSRR</sequence>
<dbReference type="EC" id="3.1.1.3" evidence="7"/>
<comment type="catalytic activity">
    <reaction evidence="1">
        <text>a triacylglycerol + H2O = a diacylglycerol + a fatty acid + H(+)</text>
        <dbReference type="Rhea" id="RHEA:12044"/>
        <dbReference type="ChEBI" id="CHEBI:15377"/>
        <dbReference type="ChEBI" id="CHEBI:15378"/>
        <dbReference type="ChEBI" id="CHEBI:17855"/>
        <dbReference type="ChEBI" id="CHEBI:18035"/>
        <dbReference type="ChEBI" id="CHEBI:28868"/>
        <dbReference type="EC" id="3.1.1.34"/>
    </reaction>
</comment>
<protein>
    <recommendedName>
        <fullName evidence="8">Lipoprotein lipase</fullName>
        <ecNumber evidence="7">3.1.1.3</ecNumber>
        <ecNumber evidence="6">3.1.1.34</ecNumber>
    </recommendedName>
</protein>
<dbReference type="ESTHER" id="calmi-v9kas4">
    <property type="family name" value="Lipoprotein_Lipase"/>
</dbReference>
<dbReference type="RefSeq" id="XP_007899209.1">
    <property type="nucleotide sequence ID" value="XM_007901018.2"/>
</dbReference>
<evidence type="ECO:0000256" key="13">
    <source>
        <dbReference type="ARBA" id="ARBA00022674"/>
    </source>
</evidence>
<dbReference type="InterPro" id="IPR000734">
    <property type="entry name" value="TAG_lipase"/>
</dbReference>
<reference evidence="33" key="2">
    <citation type="journal article" date="2007" name="PLoS Biol.">
        <title>Survey sequencing and comparative analysis of the elephant shark (Callorhinchus milii) genome.</title>
        <authorList>
            <person name="Venkatesh B."/>
            <person name="Kirkness E.F."/>
            <person name="Loh Y.H."/>
            <person name="Halpern A.L."/>
            <person name="Lee A.P."/>
            <person name="Johnson J."/>
            <person name="Dandona N."/>
            <person name="Viswanathan L.D."/>
            <person name="Tay A."/>
            <person name="Venter J.C."/>
            <person name="Strausberg R.L."/>
            <person name="Brenner S."/>
        </authorList>
    </citation>
    <scope>NUCLEOTIDE SEQUENCE [LARGE SCALE GENOMIC DNA]</scope>
</reference>
<keyword evidence="10" id="KW-0162">Chylomicron</keyword>
<dbReference type="PROSITE" id="PS50095">
    <property type="entry name" value="PLAT"/>
    <property type="match status" value="1"/>
</dbReference>
<evidence type="ECO:0000256" key="7">
    <source>
        <dbReference type="ARBA" id="ARBA00013279"/>
    </source>
</evidence>
<dbReference type="GO" id="GO:0004465">
    <property type="term" value="F:lipoprotein lipase activity"/>
    <property type="evidence" value="ECO:0007669"/>
    <property type="project" value="UniProtKB-EC"/>
</dbReference>
<comment type="similarity">
    <text evidence="5 28">Belongs to the AB hydrolase superfamily. Lipase family.</text>
</comment>
<dbReference type="GO" id="GO:0046872">
    <property type="term" value="F:metal ion binding"/>
    <property type="evidence" value="ECO:0007669"/>
    <property type="project" value="UniProtKB-KW"/>
</dbReference>
<dbReference type="Gene3D" id="3.40.50.1820">
    <property type="entry name" value="alpha/beta hydrolase"/>
    <property type="match status" value="1"/>
</dbReference>
<keyword evidence="24" id="KW-0850">VLDL</keyword>
<feature type="active site" description="Charge relay system" evidence="25">
    <location>
        <position position="272"/>
    </location>
</feature>
<keyword evidence="15 29" id="KW-0732">Signal</keyword>
<accession>V9KAS4</accession>
<evidence type="ECO:0000256" key="3">
    <source>
        <dbReference type="ARBA" id="ARBA00004296"/>
    </source>
</evidence>
<dbReference type="EC" id="3.1.1.34" evidence="6"/>
<keyword evidence="18" id="KW-0442">Lipid degradation</keyword>
<dbReference type="InterPro" id="IPR029058">
    <property type="entry name" value="AB_hydrolase_fold"/>
</dbReference>
<dbReference type="GeneID" id="103183498"/>
<reference evidence="33" key="1">
    <citation type="journal article" date="2006" name="Science">
        <title>Ancient noncoding elements conserved in the human genome.</title>
        <authorList>
            <person name="Venkatesh B."/>
            <person name="Kirkness E.F."/>
            <person name="Loh Y.H."/>
            <person name="Halpern A.L."/>
            <person name="Lee A.P."/>
            <person name="Johnson J."/>
            <person name="Dandona N."/>
            <person name="Viswanathan L.D."/>
            <person name="Tay A."/>
            <person name="Venter J.C."/>
            <person name="Strausberg R.L."/>
            <person name="Brenner S."/>
        </authorList>
    </citation>
    <scope>NUCLEOTIDE SEQUENCE [LARGE SCALE GENOMIC DNA]</scope>
</reference>
<evidence type="ECO:0000313" key="31">
    <source>
        <dbReference type="EMBL" id="AFO94879.1"/>
    </source>
</evidence>
<evidence type="ECO:0000256" key="22">
    <source>
        <dbReference type="ARBA" id="ARBA00023157"/>
    </source>
</evidence>
<reference evidence="32" key="4">
    <citation type="submission" date="2025-05" db="UniProtKB">
        <authorList>
            <consortium name="Ensembl"/>
        </authorList>
    </citation>
    <scope>IDENTIFICATION</scope>
</reference>
<dbReference type="GO" id="GO:0034361">
    <property type="term" value="C:very-low-density lipoprotein particle"/>
    <property type="evidence" value="ECO:0007669"/>
    <property type="project" value="UniProtKB-KW"/>
</dbReference>
<feature type="domain" description="PLAT" evidence="30">
    <location>
        <begin position="345"/>
        <end position="485"/>
    </location>
</feature>
<keyword evidence="17 26" id="KW-0106">Calcium</keyword>
<evidence type="ECO:0000256" key="21">
    <source>
        <dbReference type="ARBA" id="ARBA00023136"/>
    </source>
</evidence>
<evidence type="ECO:0000256" key="5">
    <source>
        <dbReference type="ARBA" id="ARBA00010701"/>
    </source>
</evidence>
<dbReference type="SUPFAM" id="SSF53474">
    <property type="entry name" value="alpha/beta-Hydrolases"/>
    <property type="match status" value="1"/>
</dbReference>
<comment type="catalytic activity">
    <reaction evidence="2">
        <text>a triacylglycerol + H2O = a diacylglycerol + a fatty acid + H(+)</text>
        <dbReference type="Rhea" id="RHEA:12044"/>
        <dbReference type="ChEBI" id="CHEBI:15377"/>
        <dbReference type="ChEBI" id="CHEBI:15378"/>
        <dbReference type="ChEBI" id="CHEBI:17855"/>
        <dbReference type="ChEBI" id="CHEBI:18035"/>
        <dbReference type="ChEBI" id="CHEBI:28868"/>
        <dbReference type="EC" id="3.1.1.3"/>
    </reaction>
</comment>
<evidence type="ECO:0000256" key="20">
    <source>
        <dbReference type="ARBA" id="ARBA00023098"/>
    </source>
</evidence>
<keyword evidence="23" id="KW-0325">Glycoprotein</keyword>
<evidence type="ECO:0000256" key="19">
    <source>
        <dbReference type="ARBA" id="ARBA00023074"/>
    </source>
</evidence>
<evidence type="ECO:0000256" key="14">
    <source>
        <dbReference type="ARBA" id="ARBA00022723"/>
    </source>
</evidence>
<dbReference type="EMBL" id="JW862362">
    <property type="protein sequence ID" value="AFO94879.1"/>
    <property type="molecule type" value="mRNA"/>
</dbReference>